<reference evidence="1" key="1">
    <citation type="journal article" date="2020" name="Fungal Divers.">
        <title>Resolving the Mortierellaceae phylogeny through synthesis of multi-gene phylogenetics and phylogenomics.</title>
        <authorList>
            <person name="Vandepol N."/>
            <person name="Liber J."/>
            <person name="Desiro A."/>
            <person name="Na H."/>
            <person name="Kennedy M."/>
            <person name="Barry K."/>
            <person name="Grigoriev I.V."/>
            <person name="Miller A.N."/>
            <person name="O'Donnell K."/>
            <person name="Stajich J.E."/>
            <person name="Bonito G."/>
        </authorList>
    </citation>
    <scope>NUCLEOTIDE SEQUENCE</scope>
    <source>
        <strain evidence="1">KOD1015</strain>
    </source>
</reference>
<dbReference type="Proteomes" id="UP000780801">
    <property type="component" value="Unassembled WGS sequence"/>
</dbReference>
<dbReference type="OrthoDB" id="2437006at2759"/>
<feature type="non-terminal residue" evidence="1">
    <location>
        <position position="119"/>
    </location>
</feature>
<dbReference type="AlphaFoldDB" id="A0A9P6FHH0"/>
<proteinExistence type="predicted"/>
<gene>
    <name evidence="1" type="ORF">BGW38_009527</name>
</gene>
<accession>A0A9P6FHH0</accession>
<name>A0A9P6FHH0_9FUNG</name>
<protein>
    <submittedName>
        <fullName evidence="1">Uncharacterized protein</fullName>
    </submittedName>
</protein>
<evidence type="ECO:0000313" key="2">
    <source>
        <dbReference type="Proteomes" id="UP000780801"/>
    </source>
</evidence>
<feature type="non-terminal residue" evidence="1">
    <location>
        <position position="1"/>
    </location>
</feature>
<organism evidence="1 2">
    <name type="scientific">Lunasporangiospora selenospora</name>
    <dbReference type="NCBI Taxonomy" id="979761"/>
    <lineage>
        <taxon>Eukaryota</taxon>
        <taxon>Fungi</taxon>
        <taxon>Fungi incertae sedis</taxon>
        <taxon>Mucoromycota</taxon>
        <taxon>Mortierellomycotina</taxon>
        <taxon>Mortierellomycetes</taxon>
        <taxon>Mortierellales</taxon>
        <taxon>Mortierellaceae</taxon>
        <taxon>Lunasporangiospora</taxon>
    </lineage>
</organism>
<evidence type="ECO:0000313" key="1">
    <source>
        <dbReference type="EMBL" id="KAF9551437.1"/>
    </source>
</evidence>
<comment type="caution">
    <text evidence="1">The sequence shown here is derived from an EMBL/GenBank/DDBJ whole genome shotgun (WGS) entry which is preliminary data.</text>
</comment>
<sequence>SLATILVPMATAQDANCTTIYIDYVPGANGHFLICYADQQYNSALVSQGSDPNYKEIIARICTQPACSRSNLTSGLEKYMDACSASIDAESATGGNILQIGRNALQLFFAEPMRAIYCE</sequence>
<dbReference type="EMBL" id="JAABOA010007059">
    <property type="protein sequence ID" value="KAF9551437.1"/>
    <property type="molecule type" value="Genomic_DNA"/>
</dbReference>
<keyword evidence="2" id="KW-1185">Reference proteome</keyword>